<dbReference type="PANTHER" id="PTHR43697">
    <property type="entry name" value="SERYL-TRNA SYNTHETASE"/>
    <property type="match status" value="1"/>
</dbReference>
<evidence type="ECO:0000313" key="21">
    <source>
        <dbReference type="EMBL" id="PNR00250.1"/>
    </source>
</evidence>
<feature type="binding site" evidence="13">
    <location>
        <position position="258"/>
    </location>
    <ligand>
        <name>L-serine</name>
        <dbReference type="ChEBI" id="CHEBI:33384"/>
    </ligand>
</feature>
<dbReference type="OrthoDB" id="9804647at2"/>
<dbReference type="PIRSF" id="PIRSF001529">
    <property type="entry name" value="Ser-tRNA-synth_IIa"/>
    <property type="match status" value="1"/>
</dbReference>
<dbReference type="EMBL" id="CP007794">
    <property type="protein sequence ID" value="AIB13583.1"/>
    <property type="molecule type" value="Genomic_DNA"/>
</dbReference>
<keyword evidence="9 12" id="KW-0030">Aminoacyl-tRNA synthetase</keyword>
<name>A0A5B0KJU3_9PROT</name>
<evidence type="ECO:0000256" key="14">
    <source>
        <dbReference type="PIRSR" id="PIRSR001529-2"/>
    </source>
</evidence>
<evidence type="ECO:0000256" key="2">
    <source>
        <dbReference type="ARBA" id="ARBA00005045"/>
    </source>
</evidence>
<evidence type="ECO:0000313" key="23">
    <source>
        <dbReference type="Proteomes" id="UP000236268"/>
    </source>
</evidence>
<dbReference type="Gene3D" id="1.10.287.40">
    <property type="entry name" value="Serine-tRNA synthetase, tRNA binding domain"/>
    <property type="match status" value="1"/>
</dbReference>
<feature type="binding site" evidence="12 14">
    <location>
        <begin position="345"/>
        <end position="348"/>
    </location>
    <ligand>
        <name>ATP</name>
        <dbReference type="ChEBI" id="CHEBI:30616"/>
    </ligand>
</feature>
<comment type="catalytic activity">
    <reaction evidence="11 12">
        <text>tRNA(Ser) + L-serine + ATP = L-seryl-tRNA(Ser) + AMP + diphosphate + H(+)</text>
        <dbReference type="Rhea" id="RHEA:12292"/>
        <dbReference type="Rhea" id="RHEA-COMP:9669"/>
        <dbReference type="Rhea" id="RHEA-COMP:9703"/>
        <dbReference type="ChEBI" id="CHEBI:15378"/>
        <dbReference type="ChEBI" id="CHEBI:30616"/>
        <dbReference type="ChEBI" id="CHEBI:33019"/>
        <dbReference type="ChEBI" id="CHEBI:33384"/>
        <dbReference type="ChEBI" id="CHEBI:78442"/>
        <dbReference type="ChEBI" id="CHEBI:78533"/>
        <dbReference type="ChEBI" id="CHEBI:456215"/>
        <dbReference type="EC" id="6.1.1.11"/>
    </reaction>
</comment>
<evidence type="ECO:0000256" key="5">
    <source>
        <dbReference type="ARBA" id="ARBA00022598"/>
    </source>
</evidence>
<feature type="binding site" evidence="12">
    <location>
        <position position="381"/>
    </location>
    <ligand>
        <name>L-serine</name>
        <dbReference type="ChEBI" id="CHEBI:33384"/>
    </ligand>
</feature>
<evidence type="ECO:0000259" key="17">
    <source>
        <dbReference type="PROSITE" id="PS50862"/>
    </source>
</evidence>
<dbReference type="GO" id="GO:0005524">
    <property type="term" value="F:ATP binding"/>
    <property type="evidence" value="ECO:0007669"/>
    <property type="project" value="UniProtKB-UniRule"/>
</dbReference>
<dbReference type="Pfam" id="PF00587">
    <property type="entry name" value="tRNA-synt_2b"/>
    <property type="match status" value="1"/>
</dbReference>
<geneLocation type="plasmid" evidence="21">
    <name>p1unnanmed</name>
</geneLocation>
<dbReference type="KEGG" id="abq:ABAZ39_16730"/>
<feature type="compositionally biased region" description="Basic and acidic residues" evidence="16">
    <location>
        <begin position="1"/>
        <end position="23"/>
    </location>
</feature>
<evidence type="ECO:0000256" key="6">
    <source>
        <dbReference type="ARBA" id="ARBA00022741"/>
    </source>
</evidence>
<feature type="region of interest" description="Disordered" evidence="16">
    <location>
        <begin position="1"/>
        <end position="25"/>
    </location>
</feature>
<reference evidence="21 23" key="2">
    <citation type="submission" date="2018-01" db="EMBL/GenBank/DDBJ databases">
        <title>Whole genome sequence of Azospirillum brasilense REC3 isolated from strawberry roots.</title>
        <authorList>
            <person name="Fontana C.A."/>
            <person name="Salazar S.M."/>
            <person name="Bassi D."/>
            <person name="Puglisi E."/>
            <person name="Lovaisa N.C."/>
            <person name="Toffoli L.M."/>
            <person name="Pedraza R."/>
            <person name="Cocconcelli P.S."/>
        </authorList>
    </citation>
    <scope>NUCLEOTIDE SEQUENCE [LARGE SCALE GENOMIC DNA]</scope>
    <source>
        <strain evidence="21 23">REC3</strain>
        <plasmid evidence="21">p1unnanmed</plasmid>
    </source>
</reference>
<dbReference type="GO" id="GO:0004828">
    <property type="term" value="F:serine-tRNA ligase activity"/>
    <property type="evidence" value="ECO:0007669"/>
    <property type="project" value="UniProtKB-UniRule"/>
</dbReference>
<evidence type="ECO:0000256" key="4">
    <source>
        <dbReference type="ARBA" id="ARBA00022490"/>
    </source>
</evidence>
<feature type="coiled-coil region" evidence="15">
    <location>
        <begin position="30"/>
        <end position="95"/>
    </location>
</feature>
<dbReference type="PRINTS" id="PR00981">
    <property type="entry name" value="TRNASYNTHSER"/>
</dbReference>
<feature type="binding site" evidence="12 13">
    <location>
        <position position="281"/>
    </location>
    <ligand>
        <name>L-serine</name>
        <dbReference type="ChEBI" id="CHEBI:33384"/>
    </ligand>
</feature>
<dbReference type="InterPro" id="IPR002314">
    <property type="entry name" value="aa-tRNA-synt_IIb"/>
</dbReference>
<dbReference type="Gene3D" id="3.30.930.10">
    <property type="entry name" value="Bira Bifunctional Protein, Domain 2"/>
    <property type="match status" value="1"/>
</dbReference>
<dbReference type="PANTHER" id="PTHR43697:SF1">
    <property type="entry name" value="SERINE--TRNA LIGASE"/>
    <property type="match status" value="1"/>
</dbReference>
<dbReference type="SUPFAM" id="SSF55681">
    <property type="entry name" value="Class II aaRS and biotin synthetases"/>
    <property type="match status" value="1"/>
</dbReference>
<feature type="binding site" evidence="12">
    <location>
        <begin position="227"/>
        <end position="229"/>
    </location>
    <ligand>
        <name>L-serine</name>
        <dbReference type="ChEBI" id="CHEBI:33384"/>
    </ligand>
</feature>
<evidence type="ECO:0000313" key="18">
    <source>
        <dbReference type="EMBL" id="AIB13583.1"/>
    </source>
</evidence>
<dbReference type="GO" id="GO:0006434">
    <property type="term" value="P:seryl-tRNA aminoacylation"/>
    <property type="evidence" value="ECO:0007669"/>
    <property type="project" value="UniProtKB-UniRule"/>
</dbReference>
<keyword evidence="15" id="KW-0175">Coiled coil</keyword>
<keyword evidence="18" id="KW-0614">Plasmid</keyword>
<evidence type="ECO:0000313" key="20">
    <source>
        <dbReference type="EMBL" id="MFL7902551.1"/>
    </source>
</evidence>
<evidence type="ECO:0000256" key="8">
    <source>
        <dbReference type="ARBA" id="ARBA00022917"/>
    </source>
</evidence>
<evidence type="ECO:0000256" key="13">
    <source>
        <dbReference type="PIRSR" id="PIRSR001529-1"/>
    </source>
</evidence>
<dbReference type="EMBL" id="JBJLSN010000020">
    <property type="protein sequence ID" value="MFL7902551.1"/>
    <property type="molecule type" value="Genomic_DNA"/>
</dbReference>
<dbReference type="InterPro" id="IPR045864">
    <property type="entry name" value="aa-tRNA-synth_II/BPL/LPL"/>
</dbReference>
<keyword evidence="7 12" id="KW-0067">ATP-binding</keyword>
<comment type="domain">
    <text evidence="12">Consists of two distinct domains, a catalytic core and a N-terminal extension that is involved in tRNA binding.</text>
</comment>
<keyword evidence="4 12" id="KW-0963">Cytoplasm</keyword>
<dbReference type="Proteomes" id="UP000325333">
    <property type="component" value="Unassembled WGS sequence"/>
</dbReference>
<dbReference type="Proteomes" id="UP001628281">
    <property type="component" value="Unassembled WGS sequence"/>
</dbReference>
<evidence type="ECO:0000256" key="1">
    <source>
        <dbReference type="ARBA" id="ARBA00004496"/>
    </source>
</evidence>
<dbReference type="EMBL" id="POWG01000002">
    <property type="protein sequence ID" value="PNR00250.1"/>
    <property type="molecule type" value="Genomic_DNA"/>
</dbReference>
<organism evidence="19 24">
    <name type="scientific">Azospirillum argentinense</name>
    <dbReference type="NCBI Taxonomy" id="2970906"/>
    <lineage>
        <taxon>Bacteria</taxon>
        <taxon>Pseudomonadati</taxon>
        <taxon>Pseudomonadota</taxon>
        <taxon>Alphaproteobacteria</taxon>
        <taxon>Rhodospirillales</taxon>
        <taxon>Azospirillaceae</taxon>
        <taxon>Azospirillum</taxon>
    </lineage>
</organism>
<reference evidence="18 22" key="1">
    <citation type="journal article" date="2014" name="Genome Announc.">
        <title>Complete Genome Sequence of the Model Rhizosphere Strain Azospirillum brasilense Az39, Successfully Applied in Agriculture.</title>
        <authorList>
            <person name="Rivera D."/>
            <person name="Revale S."/>
            <person name="Molina R."/>
            <person name="Gualpa J."/>
            <person name="Puente M."/>
            <person name="Maroniche G."/>
            <person name="Paris G."/>
            <person name="Baker D."/>
            <person name="Clavijo B."/>
            <person name="McLay K."/>
            <person name="Spaepen S."/>
            <person name="Perticari A."/>
            <person name="Vazquez M."/>
            <person name="Wisniewski-Dye F."/>
            <person name="Watkins C."/>
            <person name="Martinez-Abarca F."/>
            <person name="Vanderleyden J."/>
            <person name="Cassan F."/>
        </authorList>
    </citation>
    <scope>NUCLEOTIDE SEQUENCE [LARGE SCALE GENOMIC DNA]</scope>
    <source>
        <strain evidence="18 22">Az39</strain>
        <plasmid evidence="18">AbAZ39_p1</plasmid>
    </source>
</reference>
<dbReference type="InterPro" id="IPR015866">
    <property type="entry name" value="Ser-tRNA-synth_1_N"/>
</dbReference>
<dbReference type="InterPro" id="IPR033729">
    <property type="entry name" value="SerRS_core"/>
</dbReference>
<feature type="binding site" evidence="13">
    <location>
        <position position="379"/>
    </location>
    <ligand>
        <name>L-serine</name>
        <dbReference type="ChEBI" id="CHEBI:33384"/>
    </ligand>
</feature>
<geneLocation type="plasmid" evidence="18 22">
    <name>AbAZ39_p1</name>
</geneLocation>
<evidence type="ECO:0000256" key="15">
    <source>
        <dbReference type="SAM" id="Coils"/>
    </source>
</evidence>
<evidence type="ECO:0000313" key="22">
    <source>
        <dbReference type="Proteomes" id="UP000027186"/>
    </source>
</evidence>
<dbReference type="AlphaFoldDB" id="A0A5B0KJU3"/>
<dbReference type="UniPathway" id="UPA00906">
    <property type="reaction ID" value="UER00895"/>
</dbReference>
<evidence type="ECO:0000256" key="3">
    <source>
        <dbReference type="ARBA" id="ARBA00010728"/>
    </source>
</evidence>
<evidence type="ECO:0000256" key="9">
    <source>
        <dbReference type="ARBA" id="ARBA00023146"/>
    </source>
</evidence>
<proteinExistence type="inferred from homology"/>
<feature type="domain" description="Aminoacyl-transfer RNA synthetases class-II family profile" evidence="17">
    <location>
        <begin position="170"/>
        <end position="406"/>
    </location>
</feature>
<feature type="binding site" evidence="12 14">
    <location>
        <begin position="258"/>
        <end position="260"/>
    </location>
    <ligand>
        <name>ATP</name>
        <dbReference type="ChEBI" id="CHEBI:30616"/>
    </ligand>
</feature>
<comment type="similarity">
    <text evidence="3 12">Belongs to the class-II aminoacyl-tRNA synthetase family. Type-1 seryl-tRNA synthetase subfamily.</text>
</comment>
<comment type="function">
    <text evidence="12">Catalyzes the attachment of serine to tRNA(Ser). Is also able to aminoacylate tRNA(Sec) with serine, to form the misacylated tRNA L-seryl-tRNA(Sec), which will be further converted into selenocysteinyl-tRNA(Sec).</text>
</comment>
<dbReference type="InterPro" id="IPR002317">
    <property type="entry name" value="Ser-tRNA-ligase_type_1"/>
</dbReference>
<evidence type="ECO:0000256" key="7">
    <source>
        <dbReference type="ARBA" id="ARBA00022840"/>
    </source>
</evidence>
<reference evidence="20 25" key="4">
    <citation type="submission" date="2024-11" db="EMBL/GenBank/DDBJ databases">
        <title>Draft genome sequences of two bacteria associated to sugarcane roots in Colombia.</title>
        <authorList>
            <person name="Pardo-Diaz S."/>
            <person name="Masmela-Mendoza J."/>
            <person name="Delgadillo-Duran P."/>
            <person name="Bautista E.J."/>
            <person name="Rojas-Tapias D.F."/>
        </authorList>
    </citation>
    <scope>NUCLEOTIDE SEQUENCE [LARGE SCALE GENOMIC DNA]</scope>
    <source>
        <strain evidence="20 25">Ap18</strain>
    </source>
</reference>
<dbReference type="GO" id="GO:0005737">
    <property type="term" value="C:cytoplasm"/>
    <property type="evidence" value="ECO:0007669"/>
    <property type="project" value="UniProtKB-SubCell"/>
</dbReference>
<dbReference type="CDD" id="cd00770">
    <property type="entry name" value="SerRS_core"/>
    <property type="match status" value="1"/>
</dbReference>
<dbReference type="EC" id="6.1.1.11" evidence="12"/>
<dbReference type="Pfam" id="PF02403">
    <property type="entry name" value="Seryl_tRNA_N"/>
    <property type="match status" value="1"/>
</dbReference>
<keyword evidence="8 12" id="KW-0648">Protein biosynthesis</keyword>
<protein>
    <recommendedName>
        <fullName evidence="12">Serine--tRNA ligase</fullName>
        <ecNumber evidence="12">6.1.1.11</ecNumber>
    </recommendedName>
    <alternativeName>
        <fullName evidence="12">Seryl-tRNA synthetase</fullName>
        <shortName evidence="12">SerRS</shortName>
    </alternativeName>
    <alternativeName>
        <fullName evidence="12">Seryl-tRNA(Ser/Sec) synthetase</fullName>
    </alternativeName>
</protein>
<keyword evidence="5 12" id="KW-0436">Ligase</keyword>
<dbReference type="SUPFAM" id="SSF46589">
    <property type="entry name" value="tRNA-binding arm"/>
    <property type="match status" value="1"/>
</dbReference>
<evidence type="ECO:0000313" key="24">
    <source>
        <dbReference type="Proteomes" id="UP000325333"/>
    </source>
</evidence>
<evidence type="ECO:0000313" key="19">
    <source>
        <dbReference type="EMBL" id="KAA1052917.1"/>
    </source>
</evidence>
<sequence>MHDLRAIRENPESFDRGLARRGLEPMSPTVLDLDSRRRAAQTQLQEMQARRNEAAKEIGLAKREGRDAQPLMDEMAQLKERLPQVEEEEKALGAELDGLLASIPNLPADDVPEGPDESANVEIRRWGEPKAIADAKQHFELGEALGLMDFEAASRMSGARFTVLKGGLARLERALADFMLDIHTGEHGYTEIAPPLMVRDNALFGTGQLPKFEEDLFRTGDHYLIPTSEVPLTNLVNDQIVATEELPHRYTALTPCFRAEAGSAGRDTRGMIRQHQFWKVEMVSVTAPDQSEAEHLRMTQCAETILQRLGLPYRVVTLCTGDMGFSARKTYDIEVWLPGQNMYREISSCSNCGDFQARRMKARCRPKGEKQTQFVHTLNGSGVAVGRCLIAVLENYQQPDGSILVPEALRPYMRGLERITT</sequence>
<dbReference type="InterPro" id="IPR010978">
    <property type="entry name" value="tRNA-bd_arm"/>
</dbReference>
<comment type="subunit">
    <text evidence="12">Homodimer. The tRNA molecule binds across the dimer.</text>
</comment>
<comment type="caution">
    <text evidence="12">Lacks conserved residue(s) required for the propagation of feature annotation.</text>
</comment>
<dbReference type="InterPro" id="IPR042103">
    <property type="entry name" value="SerRS_1_N_sf"/>
</dbReference>
<comment type="catalytic activity">
    <reaction evidence="10 12">
        <text>tRNA(Sec) + L-serine + ATP = L-seryl-tRNA(Sec) + AMP + diphosphate + H(+)</text>
        <dbReference type="Rhea" id="RHEA:42580"/>
        <dbReference type="Rhea" id="RHEA-COMP:9742"/>
        <dbReference type="Rhea" id="RHEA-COMP:10128"/>
        <dbReference type="ChEBI" id="CHEBI:15378"/>
        <dbReference type="ChEBI" id="CHEBI:30616"/>
        <dbReference type="ChEBI" id="CHEBI:33019"/>
        <dbReference type="ChEBI" id="CHEBI:33384"/>
        <dbReference type="ChEBI" id="CHEBI:78442"/>
        <dbReference type="ChEBI" id="CHEBI:78533"/>
        <dbReference type="ChEBI" id="CHEBI:456215"/>
        <dbReference type="EC" id="6.1.1.11"/>
    </reaction>
</comment>
<comment type="pathway">
    <text evidence="2 12">Aminoacyl-tRNA biosynthesis; selenocysteinyl-tRNA(Sec) biosynthesis; L-seryl-tRNA(Sec) from L-serine and tRNA(Sec): step 1/1.</text>
</comment>
<dbReference type="EMBL" id="VEWN01000019">
    <property type="protein sequence ID" value="KAA1052917.1"/>
    <property type="molecule type" value="Genomic_DNA"/>
</dbReference>
<dbReference type="Proteomes" id="UP000027186">
    <property type="component" value="Plasmid AbAZ39_p1"/>
</dbReference>
<dbReference type="RefSeq" id="WP_040134019.1">
    <property type="nucleotide sequence ID" value="NZ_CP007794.1"/>
</dbReference>
<accession>A0A060DQY7</accession>
<keyword evidence="25" id="KW-1185">Reference proteome</keyword>
<evidence type="ECO:0000256" key="12">
    <source>
        <dbReference type="HAMAP-Rule" id="MF_00176"/>
    </source>
</evidence>
<dbReference type="InterPro" id="IPR006195">
    <property type="entry name" value="aa-tRNA-synth_II"/>
</dbReference>
<evidence type="ECO:0000313" key="25">
    <source>
        <dbReference type="Proteomes" id="UP001628281"/>
    </source>
</evidence>
<dbReference type="NCBIfam" id="TIGR00414">
    <property type="entry name" value="serS"/>
    <property type="match status" value="1"/>
</dbReference>
<dbReference type="HAMAP" id="MF_00176">
    <property type="entry name" value="Ser_tRNA_synth_type1"/>
    <property type="match status" value="1"/>
</dbReference>
<keyword evidence="6 12" id="KW-0547">Nucleotide-binding</keyword>
<dbReference type="GO" id="GO:0016260">
    <property type="term" value="P:selenocysteine biosynthetic process"/>
    <property type="evidence" value="ECO:0007669"/>
    <property type="project" value="UniProtKB-UniRule"/>
</dbReference>
<evidence type="ECO:0000256" key="10">
    <source>
        <dbReference type="ARBA" id="ARBA00047929"/>
    </source>
</evidence>
<comment type="subcellular location">
    <subcellularLocation>
        <location evidence="1 12">Cytoplasm</location>
    </subcellularLocation>
</comment>
<evidence type="ECO:0000256" key="16">
    <source>
        <dbReference type="SAM" id="MobiDB-lite"/>
    </source>
</evidence>
<reference evidence="19 24" key="3">
    <citation type="submission" date="2019-07" db="EMBL/GenBank/DDBJ databases">
        <title>Genome sequencing of the stress-tolerant strain Azospirillum brasilense Az19.</title>
        <authorList>
            <person name="Maroniche G.A."/>
            <person name="Garcia J.E."/>
            <person name="Pagnussat L."/>
            <person name="Amenta M."/>
            <person name="Creus C.M."/>
        </authorList>
    </citation>
    <scope>NUCLEOTIDE SEQUENCE [LARGE SCALE GENOMIC DNA]</scope>
    <source>
        <strain evidence="19 24">Az19</strain>
    </source>
</reference>
<feature type="binding site" evidence="13">
    <location>
        <position position="227"/>
    </location>
    <ligand>
        <name>L-serine</name>
        <dbReference type="ChEBI" id="CHEBI:33384"/>
    </ligand>
</feature>
<evidence type="ECO:0000256" key="11">
    <source>
        <dbReference type="ARBA" id="ARBA00048823"/>
    </source>
</evidence>
<dbReference type="Proteomes" id="UP000236268">
    <property type="component" value="Unassembled WGS sequence"/>
</dbReference>
<accession>A0A5B0KJU3</accession>
<dbReference type="PROSITE" id="PS50862">
    <property type="entry name" value="AA_TRNA_LIGASE_II"/>
    <property type="match status" value="1"/>
</dbReference>
<gene>
    <name evidence="12 20" type="primary">serS</name>
    <name evidence="18" type="ORF">ABAZ39_16730</name>
    <name evidence="20" type="ORF">ACJ41P_15570</name>
    <name evidence="21" type="ORF">C1S70_02225</name>
    <name evidence="19" type="ORF">FH063_003324</name>
</gene>